<dbReference type="Gene3D" id="3.15.20.10">
    <property type="entry name" value="Bactericidal permeability-increasing protein, domain 2"/>
    <property type="match status" value="2"/>
</dbReference>
<evidence type="ECO:0000256" key="3">
    <source>
        <dbReference type="SAM" id="MobiDB-lite"/>
    </source>
</evidence>
<comment type="subunit">
    <text evidence="2">Monomer. Homodimer; disulfide-linked.</text>
</comment>
<keyword evidence="2" id="KW-0929">Antimicrobial</keyword>
<evidence type="ECO:0000313" key="5">
    <source>
        <dbReference type="Ensembl" id="ENSCAFP00020015643.1"/>
    </source>
</evidence>
<keyword evidence="2" id="KW-0391">Immunity</keyword>
<dbReference type="GeneTree" id="ENSGT01150000286994"/>
<protein>
    <recommendedName>
        <fullName evidence="2">Bactericidal permeability-increasing protein</fullName>
        <shortName evidence="2">BPI</shortName>
    </recommendedName>
</protein>
<feature type="compositionally biased region" description="Polar residues" evidence="3">
    <location>
        <begin position="66"/>
        <end position="75"/>
    </location>
</feature>
<dbReference type="AlphaFoldDB" id="A0A8C0KI22"/>
<comment type="domain">
    <text evidence="2">The N- and C-terminal barrels adopt an identical fold despite having only 13% of conserved residues.</text>
</comment>
<dbReference type="GO" id="GO:0031663">
    <property type="term" value="P:lipopolysaccharide-mediated signaling pathway"/>
    <property type="evidence" value="ECO:0007669"/>
    <property type="project" value="TreeGrafter"/>
</dbReference>
<keyword evidence="2" id="KW-0732">Signal</keyword>
<reference evidence="5" key="1">
    <citation type="submission" date="2025-08" db="UniProtKB">
        <authorList>
            <consortium name="Ensembl"/>
        </authorList>
    </citation>
    <scope>IDENTIFICATION</scope>
</reference>
<organism evidence="5 6">
    <name type="scientific">Canis lupus dingo</name>
    <name type="common">dingo</name>
    <dbReference type="NCBI Taxonomy" id="286419"/>
    <lineage>
        <taxon>Eukaryota</taxon>
        <taxon>Metazoa</taxon>
        <taxon>Chordata</taxon>
        <taxon>Craniata</taxon>
        <taxon>Vertebrata</taxon>
        <taxon>Euteleostomi</taxon>
        <taxon>Mammalia</taxon>
        <taxon>Eutheria</taxon>
        <taxon>Laurasiatheria</taxon>
        <taxon>Carnivora</taxon>
        <taxon>Caniformia</taxon>
        <taxon>Canidae</taxon>
        <taxon>Canis</taxon>
    </lineage>
</organism>
<dbReference type="GO" id="GO:0001530">
    <property type="term" value="F:lipopolysaccharide binding"/>
    <property type="evidence" value="ECO:0007669"/>
    <property type="project" value="TreeGrafter"/>
</dbReference>
<dbReference type="PANTHER" id="PTHR10504">
    <property type="entry name" value="BACTERICIDAL PERMEABILITY-INCREASING BPI PROTEIN-RELATED"/>
    <property type="match status" value="1"/>
</dbReference>
<dbReference type="GO" id="GO:0043031">
    <property type="term" value="P:negative regulation of macrophage activation"/>
    <property type="evidence" value="ECO:0007669"/>
    <property type="project" value="TreeGrafter"/>
</dbReference>
<dbReference type="SMART" id="SM00329">
    <property type="entry name" value="BPI2"/>
    <property type="match status" value="1"/>
</dbReference>
<dbReference type="SUPFAM" id="SSF55394">
    <property type="entry name" value="Bactericidal permeability-increasing protein, BPI"/>
    <property type="match status" value="1"/>
</dbReference>
<keyword evidence="6" id="KW-1185">Reference proteome</keyword>
<comment type="subcellular location">
    <subcellularLocation>
        <location evidence="1">Cytoplasmic granule membrane</location>
    </subcellularLocation>
    <subcellularLocation>
        <location evidence="2">Secreted</location>
    </subcellularLocation>
</comment>
<evidence type="ECO:0000259" key="4">
    <source>
        <dbReference type="SMART" id="SM00329"/>
    </source>
</evidence>
<keyword evidence="2" id="KW-0964">Secreted</keyword>
<dbReference type="PANTHER" id="PTHR10504:SF84">
    <property type="entry name" value="BACTERICIDAL PERMEABILITY-INCREASING PROTEIN"/>
    <property type="match status" value="1"/>
</dbReference>
<feature type="domain" description="Lipid-binding serum glycoprotein C-terminal" evidence="4">
    <location>
        <begin position="144"/>
        <end position="330"/>
    </location>
</feature>
<dbReference type="GO" id="GO:0032715">
    <property type="term" value="P:negative regulation of interleukin-6 production"/>
    <property type="evidence" value="ECO:0007669"/>
    <property type="project" value="TreeGrafter"/>
</dbReference>
<dbReference type="Proteomes" id="UP000694391">
    <property type="component" value="Unplaced"/>
</dbReference>
<comment type="domain">
    <text evidence="2">The N-terminal region may be exposed to the interior of the granule, whereas the C-terminal portion may be embedded in the membrane. During phagocytosis and degranulation, proteases may be released and activated and cleave BPI at the junction of the N- and C-terminal portions of the molecule, providing controlled release of the N-terminal antibacterial fragment when bacteria are ingested.</text>
</comment>
<keyword evidence="2" id="KW-0399">Innate immunity</keyword>
<dbReference type="FunFam" id="3.15.20.10:FF:000001">
    <property type="entry name" value="Phospholipid transfer protein"/>
    <property type="match status" value="1"/>
</dbReference>
<feature type="region of interest" description="Disordered" evidence="3">
    <location>
        <begin position="48"/>
        <end position="77"/>
    </location>
</feature>
<dbReference type="GO" id="GO:0032717">
    <property type="term" value="P:negative regulation of interleukin-8 production"/>
    <property type="evidence" value="ECO:0007669"/>
    <property type="project" value="TreeGrafter"/>
</dbReference>
<evidence type="ECO:0000313" key="6">
    <source>
        <dbReference type="Proteomes" id="UP000694391"/>
    </source>
</evidence>
<dbReference type="CDD" id="cd00026">
    <property type="entry name" value="BPI2"/>
    <property type="match status" value="1"/>
</dbReference>
<dbReference type="GO" id="GO:0050829">
    <property type="term" value="P:defense response to Gram-negative bacterium"/>
    <property type="evidence" value="ECO:0007669"/>
    <property type="project" value="UniProtKB-UniRule"/>
</dbReference>
<dbReference type="Ensembl" id="ENSCAFT00020018158.1">
    <property type="protein sequence ID" value="ENSCAFP00020015643.1"/>
    <property type="gene ID" value="ENSCAFG00020012552.1"/>
</dbReference>
<dbReference type="InterPro" id="IPR017943">
    <property type="entry name" value="Bactericidal_perm-incr_a/b_dom"/>
</dbReference>
<accession>A0A8C0KI22</accession>
<evidence type="ECO:0000256" key="1">
    <source>
        <dbReference type="ARBA" id="ARBA00004197"/>
    </source>
</evidence>
<dbReference type="InterPro" id="IPR001124">
    <property type="entry name" value="Lipid-bd_serum_glycop_C"/>
</dbReference>
<dbReference type="Pfam" id="PF02886">
    <property type="entry name" value="LBP_BPI_CETP_C"/>
    <property type="match status" value="2"/>
</dbReference>
<dbReference type="GO" id="GO:0045087">
    <property type="term" value="P:innate immune response"/>
    <property type="evidence" value="ECO:0007669"/>
    <property type="project" value="UniProtKB-UniRule"/>
</dbReference>
<keyword evidence="2" id="KW-0044">Antibiotic</keyword>
<reference evidence="5" key="2">
    <citation type="submission" date="2025-09" db="UniProtKB">
        <authorList>
            <consortium name="Ensembl"/>
        </authorList>
    </citation>
    <scope>IDENTIFICATION</scope>
</reference>
<dbReference type="GO" id="GO:0005615">
    <property type="term" value="C:extracellular space"/>
    <property type="evidence" value="ECO:0007669"/>
    <property type="project" value="UniProtKB-UniRule"/>
</dbReference>
<evidence type="ECO:0000256" key="2">
    <source>
        <dbReference type="RuleBase" id="RU369039"/>
    </source>
</evidence>
<keyword evidence="2" id="KW-1015">Disulfide bond</keyword>
<dbReference type="InterPro" id="IPR032942">
    <property type="entry name" value="BPI/LBP/Plunc"/>
</dbReference>
<name>A0A8C0KI22_CANLU</name>
<gene>
    <name evidence="5" type="primary">BPI</name>
</gene>
<proteinExistence type="predicted"/>
<keyword evidence="2" id="KW-0325">Glycoprotein</keyword>
<comment type="function">
    <text evidence="2">The cytotoxic action of BPI is limited to many species of Gram-negative bacteria; this specificity may be explained by a strong affinity of the very basic N-terminal half for the negatively charged lipopolysaccharides that are unique to the Gram-negative bacterial outer envelope.</text>
</comment>
<sequence length="336" mass="36432">MKGLVRGHVEFNSTLCSLTTSGAVGRREGDDVRLRRVWVHFPPSLGGLPGGGGNGTGTAVPDSTLADANSASQTPEMPLWGAGSRSLFSSLVTYKIDRIAGISYSLVAPSDSETYTEEHIYPPFFSLAHPRSPPFTPPAMALPPDHDHMVYLGISDYFFNTAGLVYQEAGALNMTITDDMIPKKSKFRLTTDFLGTLIPQVAEMFPNMTVQFNVWASSPPHLTMRPAGLIFTPTLDTQAFAVLPNSSLAPLFVLGLVSCSQLWADEGTARWFREAAHLALGGGPLPSLLRTDLPSIAERLQEGFPLPMPKNVQLFNLVLQTHQDFLLFGADVHYSG</sequence>
<dbReference type="GO" id="GO:0032720">
    <property type="term" value="P:negative regulation of tumor necrosis factor production"/>
    <property type="evidence" value="ECO:0007669"/>
    <property type="project" value="TreeGrafter"/>
</dbReference>